<dbReference type="AlphaFoldDB" id="A0A069PS92"/>
<name>A0A069PS92_9BURK</name>
<proteinExistence type="predicted"/>
<sequence>MIDIDEIKAYGAWSSLMEQFREQLRASPEVNALGIALCDEHECEMCDGILRDKPGVQRFRARKHGATAGWMILQTGTRSVKVVSIVIDQDPQMKSGVLVALIQHAVHQSMRAGFAGFLTLSPSVMQPQRGAADSLEDAETPEAPA</sequence>
<dbReference type="RefSeq" id="WP_035939127.1">
    <property type="nucleotide sequence ID" value="NZ_CADFFX010000019.1"/>
</dbReference>
<comment type="caution">
    <text evidence="1">The sequence shown here is derived from an EMBL/GenBank/DDBJ whole genome shotgun (WGS) entry which is preliminary data.</text>
</comment>
<evidence type="ECO:0000313" key="1">
    <source>
        <dbReference type="EMBL" id="KDR43302.1"/>
    </source>
</evidence>
<evidence type="ECO:0000313" key="2">
    <source>
        <dbReference type="Proteomes" id="UP000027466"/>
    </source>
</evidence>
<dbReference type="Proteomes" id="UP000027466">
    <property type="component" value="Unassembled WGS sequence"/>
</dbReference>
<gene>
    <name evidence="1" type="ORF">BG61_40235</name>
</gene>
<accession>A0A069PS92</accession>
<keyword evidence="2" id="KW-1185">Reference proteome</keyword>
<dbReference type="EMBL" id="JFHC01000009">
    <property type="protein sequence ID" value="KDR43302.1"/>
    <property type="molecule type" value="Genomic_DNA"/>
</dbReference>
<organism evidence="1 2">
    <name type="scientific">Caballeronia glathei</name>
    <dbReference type="NCBI Taxonomy" id="60547"/>
    <lineage>
        <taxon>Bacteria</taxon>
        <taxon>Pseudomonadati</taxon>
        <taxon>Pseudomonadota</taxon>
        <taxon>Betaproteobacteria</taxon>
        <taxon>Burkholderiales</taxon>
        <taxon>Burkholderiaceae</taxon>
        <taxon>Caballeronia</taxon>
    </lineage>
</organism>
<protein>
    <submittedName>
        <fullName evidence="1">Uncharacterized protein</fullName>
    </submittedName>
</protein>
<reference evidence="1 2" key="1">
    <citation type="submission" date="2014-03" db="EMBL/GenBank/DDBJ databases">
        <title>Draft Genome Sequences of Four Burkholderia Strains.</title>
        <authorList>
            <person name="Liu X.Y."/>
            <person name="Li C.X."/>
            <person name="Xu J.H."/>
        </authorList>
    </citation>
    <scope>NUCLEOTIDE SEQUENCE [LARGE SCALE GENOMIC DNA]</scope>
    <source>
        <strain evidence="1 2">DSM 50014</strain>
    </source>
</reference>